<evidence type="ECO:0000256" key="1">
    <source>
        <dbReference type="RuleBase" id="RU364150"/>
    </source>
</evidence>
<name>A0AAJ0H5J2_9PEZI</name>
<protein>
    <recommendedName>
        <fullName evidence="1">Mediator of RNA polymerase II transcription subunit 18</fullName>
    </recommendedName>
    <alternativeName>
        <fullName evidence="1">Mediator complex subunit 18</fullName>
    </alternativeName>
</protein>
<evidence type="ECO:0000313" key="2">
    <source>
        <dbReference type="EMBL" id="KAK3340016.1"/>
    </source>
</evidence>
<dbReference type="GO" id="GO:0016592">
    <property type="term" value="C:mediator complex"/>
    <property type="evidence" value="ECO:0007669"/>
    <property type="project" value="InterPro"/>
</dbReference>
<comment type="similarity">
    <text evidence="1">Belongs to the Mediator complex subunit 18 family.</text>
</comment>
<dbReference type="AlphaFoldDB" id="A0AAJ0H5J2"/>
<comment type="subunit">
    <text evidence="1">Component of the Mediator complex.</text>
</comment>
<dbReference type="EMBL" id="JAUIQD010000009">
    <property type="protein sequence ID" value="KAK3340016.1"/>
    <property type="molecule type" value="Genomic_DNA"/>
</dbReference>
<dbReference type="GO" id="GO:0003712">
    <property type="term" value="F:transcription coregulator activity"/>
    <property type="evidence" value="ECO:0007669"/>
    <property type="project" value="InterPro"/>
</dbReference>
<sequence>MPHEIFLTAVVPVADVTTARSVLGGVTEMRERHQFTKVRYLQRQDAGLKTLEKLKEYQKERGPNAVRWQELHQILLKQSYILQERINITQEVMANTGDASAVVPTAQPRLLRWNDIPDPPSSRLPAFITQRKMLEISDRRLPKIFSDTKFIAKAESIEESYQWWLNNAEYALTRTYPLAPGSQQEVPNLTGLEPLAPSWVLYVRVQVDSNPERMQQGHAQLSRVRDRLLRVFDFKVFDRRAHDTRIMEPRQL</sequence>
<comment type="subcellular location">
    <subcellularLocation>
        <location evidence="1">Nucleus</location>
    </subcellularLocation>
</comment>
<keyword evidence="1" id="KW-0804">Transcription</keyword>
<keyword evidence="1" id="KW-0805">Transcription regulation</keyword>
<comment type="function">
    <text evidence="1">Component of the Mediator complex, a coactivator involved in the regulated transcription of nearly all RNA polymerase II-dependent genes. Mediator functions as a bridge to convey information from gene-specific regulatory proteins to the basal RNA polymerase II transcription machinery. Mediator is recruited to promoters by direct interactions with regulatory proteins and serves as a scaffold for the assembly of a functional preinitiation complex with RNA polymerase II and the general transcription factors.</text>
</comment>
<proteinExistence type="inferred from homology"/>
<gene>
    <name evidence="1" type="primary">MED18</name>
    <name evidence="2" type="ORF">B0T25DRAFT_466927</name>
</gene>
<accession>A0AAJ0H5J2</accession>
<reference evidence="2" key="1">
    <citation type="journal article" date="2023" name="Mol. Phylogenet. Evol.">
        <title>Genome-scale phylogeny and comparative genomics of the fungal order Sordariales.</title>
        <authorList>
            <person name="Hensen N."/>
            <person name="Bonometti L."/>
            <person name="Westerberg I."/>
            <person name="Brannstrom I.O."/>
            <person name="Guillou S."/>
            <person name="Cros-Aarteil S."/>
            <person name="Calhoun S."/>
            <person name="Haridas S."/>
            <person name="Kuo A."/>
            <person name="Mondo S."/>
            <person name="Pangilinan J."/>
            <person name="Riley R."/>
            <person name="LaButti K."/>
            <person name="Andreopoulos B."/>
            <person name="Lipzen A."/>
            <person name="Chen C."/>
            <person name="Yan M."/>
            <person name="Daum C."/>
            <person name="Ng V."/>
            <person name="Clum A."/>
            <person name="Steindorff A."/>
            <person name="Ohm R.A."/>
            <person name="Martin F."/>
            <person name="Silar P."/>
            <person name="Natvig D.O."/>
            <person name="Lalanne C."/>
            <person name="Gautier V."/>
            <person name="Ament-Velasquez S.L."/>
            <person name="Kruys A."/>
            <person name="Hutchinson M.I."/>
            <person name="Powell A.J."/>
            <person name="Barry K."/>
            <person name="Miller A.N."/>
            <person name="Grigoriev I.V."/>
            <person name="Debuchy R."/>
            <person name="Gladieux P."/>
            <person name="Hiltunen Thoren M."/>
            <person name="Johannesson H."/>
        </authorList>
    </citation>
    <scope>NUCLEOTIDE SEQUENCE</scope>
    <source>
        <strain evidence="2">CBS 955.72</strain>
    </source>
</reference>
<dbReference type="InterPro" id="IPR019095">
    <property type="entry name" value="Mediator_Med18"/>
</dbReference>
<organism evidence="2 3">
    <name type="scientific">Lasiosphaeria hispida</name>
    <dbReference type="NCBI Taxonomy" id="260671"/>
    <lineage>
        <taxon>Eukaryota</taxon>
        <taxon>Fungi</taxon>
        <taxon>Dikarya</taxon>
        <taxon>Ascomycota</taxon>
        <taxon>Pezizomycotina</taxon>
        <taxon>Sordariomycetes</taxon>
        <taxon>Sordariomycetidae</taxon>
        <taxon>Sordariales</taxon>
        <taxon>Lasiosphaeriaceae</taxon>
        <taxon>Lasiosphaeria</taxon>
    </lineage>
</organism>
<keyword evidence="3" id="KW-1185">Reference proteome</keyword>
<reference evidence="2" key="2">
    <citation type="submission" date="2023-06" db="EMBL/GenBank/DDBJ databases">
        <authorList>
            <consortium name="Lawrence Berkeley National Laboratory"/>
            <person name="Haridas S."/>
            <person name="Hensen N."/>
            <person name="Bonometti L."/>
            <person name="Westerberg I."/>
            <person name="Brannstrom I.O."/>
            <person name="Guillou S."/>
            <person name="Cros-Aarteil S."/>
            <person name="Calhoun S."/>
            <person name="Kuo A."/>
            <person name="Mondo S."/>
            <person name="Pangilinan J."/>
            <person name="Riley R."/>
            <person name="Labutti K."/>
            <person name="Andreopoulos B."/>
            <person name="Lipzen A."/>
            <person name="Chen C."/>
            <person name="Yanf M."/>
            <person name="Daum C."/>
            <person name="Ng V."/>
            <person name="Clum A."/>
            <person name="Steindorff A."/>
            <person name="Ohm R."/>
            <person name="Martin F."/>
            <person name="Silar P."/>
            <person name="Natvig D."/>
            <person name="Lalanne C."/>
            <person name="Gautier V."/>
            <person name="Ament-Velasquez S.L."/>
            <person name="Kruys A."/>
            <person name="Hutchinson M.I."/>
            <person name="Powell A.J."/>
            <person name="Barry K."/>
            <person name="Miller A.N."/>
            <person name="Grigoriev I.V."/>
            <person name="Debuchy R."/>
            <person name="Gladieux P."/>
            <person name="Thoren M.H."/>
            <person name="Johannesson H."/>
        </authorList>
    </citation>
    <scope>NUCLEOTIDE SEQUENCE</scope>
    <source>
        <strain evidence="2">CBS 955.72</strain>
    </source>
</reference>
<dbReference type="Gene3D" id="2.40.320.10">
    <property type="entry name" value="Hypothetical Protein Pfu-838710-001"/>
    <property type="match status" value="1"/>
</dbReference>
<dbReference type="Pfam" id="PF09637">
    <property type="entry name" value="Med18"/>
    <property type="match status" value="1"/>
</dbReference>
<dbReference type="GO" id="GO:0006357">
    <property type="term" value="P:regulation of transcription by RNA polymerase II"/>
    <property type="evidence" value="ECO:0007669"/>
    <property type="project" value="InterPro"/>
</dbReference>
<comment type="caution">
    <text evidence="2">The sequence shown here is derived from an EMBL/GenBank/DDBJ whole genome shotgun (WGS) entry which is preliminary data.</text>
</comment>
<keyword evidence="1" id="KW-0539">Nucleus</keyword>
<evidence type="ECO:0000313" key="3">
    <source>
        <dbReference type="Proteomes" id="UP001275084"/>
    </source>
</evidence>
<dbReference type="Proteomes" id="UP001275084">
    <property type="component" value="Unassembled WGS sequence"/>
</dbReference>
<keyword evidence="1" id="KW-0010">Activator</keyword>